<keyword evidence="2" id="KW-0012">Acyltransferase</keyword>
<dbReference type="InterPro" id="IPR016181">
    <property type="entry name" value="Acyl_CoA_acyltransferase"/>
</dbReference>
<sequence length="201" mass="22841">MANWSTLSICEVALDDIPQITEVWYRAFSTPHNLELFPDTPAVRSWWNKNISYDLVNRPYQKYIKVVDAACPGEIIAYAKWDLQPDECGERFLPWHPESNAELCAQLFGGIELQRKSLMRGCRHFYLDMLATNPEHGRRGAASLLVHWGCDIADRNGITIYVSSSDQAVGLYQKFGFKLVEGLDDIPEGSTPMIREPCLTD</sequence>
<protein>
    <submittedName>
        <fullName evidence="2">Acyl-CoA N-acyltransferase</fullName>
    </submittedName>
</protein>
<dbReference type="GO" id="GO:0016747">
    <property type="term" value="F:acyltransferase activity, transferring groups other than amino-acyl groups"/>
    <property type="evidence" value="ECO:0007669"/>
    <property type="project" value="InterPro"/>
</dbReference>
<reference evidence="2 3" key="1">
    <citation type="submission" date="2019-04" db="EMBL/GenBank/DDBJ databases">
        <title>Friends and foes A comparative genomics studyof 23 Aspergillus species from section Flavi.</title>
        <authorList>
            <consortium name="DOE Joint Genome Institute"/>
            <person name="Kjaerbolling I."/>
            <person name="Vesth T."/>
            <person name="Frisvad J.C."/>
            <person name="Nybo J.L."/>
            <person name="Theobald S."/>
            <person name="Kildgaard S."/>
            <person name="Isbrandt T."/>
            <person name="Kuo A."/>
            <person name="Sato A."/>
            <person name="Lyhne E.K."/>
            <person name="Kogle M.E."/>
            <person name="Wiebenga A."/>
            <person name="Kun R.S."/>
            <person name="Lubbers R.J."/>
            <person name="Makela M.R."/>
            <person name="Barry K."/>
            <person name="Chovatia M."/>
            <person name="Clum A."/>
            <person name="Daum C."/>
            <person name="Haridas S."/>
            <person name="He G."/>
            <person name="LaButti K."/>
            <person name="Lipzen A."/>
            <person name="Mondo S."/>
            <person name="Riley R."/>
            <person name="Salamov A."/>
            <person name="Simmons B.A."/>
            <person name="Magnuson J.K."/>
            <person name="Henrissat B."/>
            <person name="Mortensen U.H."/>
            <person name="Larsen T.O."/>
            <person name="Devries R.P."/>
            <person name="Grigoriev I.V."/>
            <person name="Machida M."/>
            <person name="Baker S.E."/>
            <person name="Andersen M.R."/>
        </authorList>
    </citation>
    <scope>NUCLEOTIDE SEQUENCE [LARGE SCALE GENOMIC DNA]</scope>
    <source>
        <strain evidence="2 3">IBT 29228</strain>
    </source>
</reference>
<dbReference type="CDD" id="cd04301">
    <property type="entry name" value="NAT_SF"/>
    <property type="match status" value="1"/>
</dbReference>
<evidence type="ECO:0000313" key="2">
    <source>
        <dbReference type="EMBL" id="KAE8381705.1"/>
    </source>
</evidence>
<dbReference type="PROSITE" id="PS51186">
    <property type="entry name" value="GNAT"/>
    <property type="match status" value="1"/>
</dbReference>
<dbReference type="AlphaFoldDB" id="A0A5N7BIW8"/>
<dbReference type="Pfam" id="PF00583">
    <property type="entry name" value="Acetyltransf_1"/>
    <property type="match status" value="1"/>
</dbReference>
<keyword evidence="2" id="KW-0808">Transferase</keyword>
<dbReference type="Gene3D" id="3.40.630.30">
    <property type="match status" value="1"/>
</dbReference>
<dbReference type="SUPFAM" id="SSF55729">
    <property type="entry name" value="Acyl-CoA N-acyltransferases (Nat)"/>
    <property type="match status" value="1"/>
</dbReference>
<proteinExistence type="predicted"/>
<gene>
    <name evidence="2" type="ORF">BDV26DRAFT_289131</name>
</gene>
<evidence type="ECO:0000313" key="3">
    <source>
        <dbReference type="Proteomes" id="UP000326198"/>
    </source>
</evidence>
<evidence type="ECO:0000259" key="1">
    <source>
        <dbReference type="PROSITE" id="PS51186"/>
    </source>
</evidence>
<dbReference type="Proteomes" id="UP000326198">
    <property type="component" value="Unassembled WGS sequence"/>
</dbReference>
<dbReference type="EMBL" id="ML736168">
    <property type="protein sequence ID" value="KAE8381705.1"/>
    <property type="molecule type" value="Genomic_DNA"/>
</dbReference>
<name>A0A5N7BIW8_9EURO</name>
<dbReference type="InterPro" id="IPR052523">
    <property type="entry name" value="Trichothecene_AcTrans"/>
</dbReference>
<feature type="domain" description="N-acetyltransferase" evidence="1">
    <location>
        <begin position="7"/>
        <end position="198"/>
    </location>
</feature>
<dbReference type="OrthoDB" id="2115692at2759"/>
<organism evidence="2 3">
    <name type="scientific">Aspergillus bertholletiae</name>
    <dbReference type="NCBI Taxonomy" id="1226010"/>
    <lineage>
        <taxon>Eukaryota</taxon>
        <taxon>Fungi</taxon>
        <taxon>Dikarya</taxon>
        <taxon>Ascomycota</taxon>
        <taxon>Pezizomycotina</taxon>
        <taxon>Eurotiomycetes</taxon>
        <taxon>Eurotiomycetidae</taxon>
        <taxon>Eurotiales</taxon>
        <taxon>Aspergillaceae</taxon>
        <taxon>Aspergillus</taxon>
        <taxon>Aspergillus subgen. Circumdati</taxon>
    </lineage>
</organism>
<dbReference type="InterPro" id="IPR000182">
    <property type="entry name" value="GNAT_dom"/>
</dbReference>
<accession>A0A5N7BIW8</accession>
<dbReference type="PANTHER" id="PTHR42791:SF17">
    <property type="entry name" value="ACETYLTRANSFERASE, GNAT FAMILY FAMILY (AFU_ORTHOLOGUE AFUA_8G05690)"/>
    <property type="match status" value="1"/>
</dbReference>
<dbReference type="PANTHER" id="PTHR42791">
    <property type="entry name" value="GNAT FAMILY ACETYLTRANSFERASE"/>
    <property type="match status" value="1"/>
</dbReference>
<keyword evidence="3" id="KW-1185">Reference proteome</keyword>